<organism evidence="3 4">
    <name type="scientific">Xylaria hypoxylon</name>
    <dbReference type="NCBI Taxonomy" id="37992"/>
    <lineage>
        <taxon>Eukaryota</taxon>
        <taxon>Fungi</taxon>
        <taxon>Dikarya</taxon>
        <taxon>Ascomycota</taxon>
        <taxon>Pezizomycotina</taxon>
        <taxon>Sordariomycetes</taxon>
        <taxon>Xylariomycetidae</taxon>
        <taxon>Xylariales</taxon>
        <taxon>Xylariaceae</taxon>
        <taxon>Xylaria</taxon>
    </lineage>
</organism>
<keyword evidence="2" id="KW-0472">Membrane</keyword>
<protein>
    <recommendedName>
        <fullName evidence="5">Serine-rich protein</fullName>
    </recommendedName>
</protein>
<feature type="compositionally biased region" description="Basic and acidic residues" evidence="1">
    <location>
        <begin position="204"/>
        <end position="218"/>
    </location>
</feature>
<reference evidence="3 4" key="1">
    <citation type="submission" date="2019-03" db="EMBL/GenBank/DDBJ databases">
        <title>Draft genome sequence of Xylaria hypoxylon DSM 108379, a ubiquitous saprotrophic-parasitic fungi on hardwood.</title>
        <authorList>
            <person name="Buettner E."/>
            <person name="Leonhardt S."/>
            <person name="Gebauer A.M."/>
            <person name="Liers C."/>
            <person name="Hofrichter M."/>
            <person name="Kellner H."/>
        </authorList>
    </citation>
    <scope>NUCLEOTIDE SEQUENCE [LARGE SCALE GENOMIC DNA]</scope>
    <source>
        <strain evidence="3 4">DSM 108379</strain>
    </source>
</reference>
<feature type="compositionally biased region" description="Basic and acidic residues" evidence="1">
    <location>
        <begin position="15"/>
        <end position="26"/>
    </location>
</feature>
<feature type="region of interest" description="Disordered" evidence="1">
    <location>
        <begin position="469"/>
        <end position="488"/>
    </location>
</feature>
<feature type="compositionally biased region" description="Low complexity" evidence="1">
    <location>
        <begin position="618"/>
        <end position="629"/>
    </location>
</feature>
<feature type="compositionally biased region" description="Basic and acidic residues" evidence="1">
    <location>
        <begin position="39"/>
        <end position="53"/>
    </location>
</feature>
<feature type="compositionally biased region" description="Polar residues" evidence="1">
    <location>
        <begin position="54"/>
        <end position="73"/>
    </location>
</feature>
<feature type="compositionally biased region" description="Low complexity" evidence="1">
    <location>
        <begin position="1"/>
        <end position="11"/>
    </location>
</feature>
<feature type="region of interest" description="Disordered" evidence="1">
    <location>
        <begin position="314"/>
        <end position="382"/>
    </location>
</feature>
<feature type="region of interest" description="Disordered" evidence="1">
    <location>
        <begin position="599"/>
        <end position="629"/>
    </location>
</feature>
<feature type="compositionally biased region" description="Polar residues" evidence="1">
    <location>
        <begin position="166"/>
        <end position="195"/>
    </location>
</feature>
<evidence type="ECO:0000256" key="2">
    <source>
        <dbReference type="SAM" id="Phobius"/>
    </source>
</evidence>
<feature type="transmembrane region" description="Helical" evidence="2">
    <location>
        <begin position="761"/>
        <end position="782"/>
    </location>
</feature>
<proteinExistence type="predicted"/>
<gene>
    <name evidence="3" type="ORF">E0Z10_g1373</name>
</gene>
<evidence type="ECO:0000313" key="3">
    <source>
        <dbReference type="EMBL" id="TGJ87348.1"/>
    </source>
</evidence>
<accession>A0A4Z0Z535</accession>
<dbReference type="Proteomes" id="UP000297716">
    <property type="component" value="Unassembled WGS sequence"/>
</dbReference>
<keyword evidence="4" id="KW-1185">Reference proteome</keyword>
<feature type="compositionally biased region" description="Low complexity" evidence="1">
    <location>
        <begin position="231"/>
        <end position="242"/>
    </location>
</feature>
<feature type="compositionally biased region" description="Polar residues" evidence="1">
    <location>
        <begin position="148"/>
        <end position="157"/>
    </location>
</feature>
<feature type="region of interest" description="Disordered" evidence="1">
    <location>
        <begin position="1"/>
        <end position="250"/>
    </location>
</feature>
<feature type="compositionally biased region" description="Polar residues" evidence="1">
    <location>
        <begin position="477"/>
        <end position="488"/>
    </location>
</feature>
<name>A0A4Z0Z535_9PEZI</name>
<sequence>MSSSTSSSSHSQRTPLHEKTSSERNKLQIRLVPYTPPKIEAEEARSHATDPETARSNITFQKANDRTSSNSTLFGRERFIGSALSSPSSSSSPIVSSTWVEGKGVSESSGTEHPAPPPPAVLRASHSSFIRRVNAPTQLLHGQRDNKQSLSSTPTKSATRRDRFINVNSDKTFSLSKSSTTRVSTGSESTAKSYPNSNTSFFSSHEETSFDAPTDDHPSSLFSLLPERSVSPSSSTASATPSKLNEDHITSSPWNYRMIGGLRKVAKTPESKAKGKEKELVTTRLPALPETAATTRVPEASSPLASITSFVTEHSDATVEEETTNYEIIDRSSPHFLDSDSIDEPPSSSSSNYQLLGGHSSAPRSFDSSPTRGQAVLDTPGSKNFIVHDSSYPASEQVSLETPGSRNFIVHGNVTPSPSVYPITRVPRNQTSFDSFRRQVRETYSQESLVIPPLRPHKRSSSENLYLKRASRETPHGRSNSYSSISSVLTQDSGPNVVPLAHTPSTSSVRRALWAGRSGAPPQIRMDMHQWSAQLSTVMSEYEGSDRGSRITSLGSSGERAFMRGARELPSPPVPTIRDHDEHGDGLADLQEMHQLQNKSSRTRLGFLSRQSSDRSLRSSTSSRTGSFTANSLPTWARLYYGSGERRWLASPSAIYEGDDNQPPSSWVPRGSPPPEQFRQDIRNPRRRPREAYSDSPQTILPETAPAGVGDIRQGPKKKTSSVWSPHLRPDHRNSRYSLWQPPSATWSAESRIFGRRNIQVVLFVLGFIFPFAWMIAALLPLPNNPYFNMEELGKSTTHFQMPDDTGPESFYRRVATVDDLRYQSARWWRNLNRYMSIIGLLIIGAVVALIVVGIRQGWGK</sequence>
<dbReference type="AlphaFoldDB" id="A0A4Z0Z535"/>
<feature type="transmembrane region" description="Helical" evidence="2">
    <location>
        <begin position="835"/>
        <end position="855"/>
    </location>
</feature>
<dbReference type="STRING" id="37992.A0A4Z0Z535"/>
<evidence type="ECO:0008006" key="5">
    <source>
        <dbReference type="Google" id="ProtNLM"/>
    </source>
</evidence>
<dbReference type="OrthoDB" id="4153178at2759"/>
<keyword evidence="2" id="KW-0812">Transmembrane</keyword>
<feature type="compositionally biased region" description="Low complexity" evidence="1">
    <location>
        <begin position="82"/>
        <end position="97"/>
    </location>
</feature>
<evidence type="ECO:0000313" key="4">
    <source>
        <dbReference type="Proteomes" id="UP000297716"/>
    </source>
</evidence>
<feature type="compositionally biased region" description="Polar residues" evidence="1">
    <location>
        <begin position="362"/>
        <end position="372"/>
    </location>
</feature>
<comment type="caution">
    <text evidence="3">The sequence shown here is derived from an EMBL/GenBank/DDBJ whole genome shotgun (WGS) entry which is preliminary data.</text>
</comment>
<dbReference type="EMBL" id="SKBN01000014">
    <property type="protein sequence ID" value="TGJ87348.1"/>
    <property type="molecule type" value="Genomic_DNA"/>
</dbReference>
<feature type="region of interest" description="Disordered" evidence="1">
    <location>
        <begin position="655"/>
        <end position="729"/>
    </location>
</feature>
<keyword evidence="2" id="KW-1133">Transmembrane helix</keyword>
<evidence type="ECO:0000256" key="1">
    <source>
        <dbReference type="SAM" id="MobiDB-lite"/>
    </source>
</evidence>